<sequence>MAFFSVVIPVLNQVATLTDSLASLYQQTYRDFEVIAVDGGSTDGSYQLLEQHAGKGRLRLYRQDEGGAQEARNFGAEQARAAWLVFFDADSILLFDHLSRLADAIGKHADIELFVNAYQQMEGHRRLPRTASLPSGVNTRREALAAIAQHDFIHTGATCIRRGRFLALGGFPLGGLRDDGDIYFWLKVLCELAAIHYDDTVTCLWLSDDRNGNRDAGEPAPPRSDAEWLAQCSARLSWREARYLRATINRKVLARAARKKRLGLSVKAELAAISLSGLGLSHCARVAVLMLPQSCYERYRK</sequence>
<dbReference type="GO" id="GO:0044010">
    <property type="term" value="P:single-species biofilm formation"/>
    <property type="evidence" value="ECO:0007669"/>
    <property type="project" value="TreeGrafter"/>
</dbReference>
<reference evidence="2" key="1">
    <citation type="submission" date="2020-05" db="EMBL/GenBank/DDBJ databases">
        <authorList>
            <person name="Wang L."/>
            <person name="Shao Z."/>
        </authorList>
    </citation>
    <scope>NUCLEOTIDE SEQUENCE</scope>
    <source>
        <strain evidence="2">MCCC 1A05776</strain>
    </source>
</reference>
<dbReference type="Proteomes" id="UP001320178">
    <property type="component" value="Unassembled WGS sequence"/>
</dbReference>
<dbReference type="AlphaFoldDB" id="A0AAW4YWB6"/>
<dbReference type="InterPro" id="IPR029044">
    <property type="entry name" value="Nucleotide-diphossugar_trans"/>
</dbReference>
<dbReference type="PANTHER" id="PTHR43685">
    <property type="entry name" value="GLYCOSYLTRANSFERASE"/>
    <property type="match status" value="1"/>
</dbReference>
<dbReference type="EMBL" id="JABFTS010000004">
    <property type="protein sequence ID" value="MCE8052150.1"/>
    <property type="molecule type" value="Genomic_DNA"/>
</dbReference>
<evidence type="ECO:0000313" key="2">
    <source>
        <dbReference type="EMBL" id="MCE8052150.1"/>
    </source>
</evidence>
<dbReference type="CDD" id="cd00761">
    <property type="entry name" value="Glyco_tranf_GTA_type"/>
    <property type="match status" value="1"/>
</dbReference>
<accession>A0AAW4YWB6</accession>
<feature type="domain" description="Glycosyltransferase 2-like" evidence="1">
    <location>
        <begin position="5"/>
        <end position="158"/>
    </location>
</feature>
<reference evidence="2" key="2">
    <citation type="journal article" date="2021" name="Front. Microbiol.">
        <title>Aerobic Denitrification and Heterotrophic Sulfur Oxidation in the Genus Halomonas Revealed by Six Novel Species Characterizations and Genome-Based Analysis.</title>
        <authorList>
            <person name="Wang L."/>
            <person name="Shao Z."/>
        </authorList>
    </citation>
    <scope>NUCLEOTIDE SEQUENCE</scope>
    <source>
        <strain evidence="2">MCCC 1A05776</strain>
    </source>
</reference>
<gene>
    <name evidence="2" type="ORF">HOP61_12645</name>
</gene>
<dbReference type="InterPro" id="IPR050834">
    <property type="entry name" value="Glycosyltransf_2"/>
</dbReference>
<comment type="caution">
    <text evidence="2">The sequence shown here is derived from an EMBL/GenBank/DDBJ whole genome shotgun (WGS) entry which is preliminary data.</text>
</comment>
<name>A0AAW4YWB6_9GAMM</name>
<protein>
    <submittedName>
        <fullName evidence="2">Glycosyltransferase family 2 protein</fullName>
    </submittedName>
</protein>
<dbReference type="PANTHER" id="PTHR43685:SF2">
    <property type="entry name" value="GLYCOSYLTRANSFERASE 2-LIKE DOMAIN-CONTAINING PROTEIN"/>
    <property type="match status" value="1"/>
</dbReference>
<dbReference type="SUPFAM" id="SSF53448">
    <property type="entry name" value="Nucleotide-diphospho-sugar transferases"/>
    <property type="match status" value="1"/>
</dbReference>
<dbReference type="InterPro" id="IPR001173">
    <property type="entry name" value="Glyco_trans_2-like"/>
</dbReference>
<organism evidence="2 3">
    <name type="scientific">Billgrantia desiderata</name>
    <dbReference type="NCBI Taxonomy" id="52021"/>
    <lineage>
        <taxon>Bacteria</taxon>
        <taxon>Pseudomonadati</taxon>
        <taxon>Pseudomonadota</taxon>
        <taxon>Gammaproteobacteria</taxon>
        <taxon>Oceanospirillales</taxon>
        <taxon>Halomonadaceae</taxon>
        <taxon>Billgrantia</taxon>
    </lineage>
</organism>
<dbReference type="Gene3D" id="3.90.550.10">
    <property type="entry name" value="Spore Coat Polysaccharide Biosynthesis Protein SpsA, Chain A"/>
    <property type="match status" value="1"/>
</dbReference>
<dbReference type="Pfam" id="PF00535">
    <property type="entry name" value="Glycos_transf_2"/>
    <property type="match status" value="1"/>
</dbReference>
<evidence type="ECO:0000259" key="1">
    <source>
        <dbReference type="Pfam" id="PF00535"/>
    </source>
</evidence>
<evidence type="ECO:0000313" key="3">
    <source>
        <dbReference type="Proteomes" id="UP001320178"/>
    </source>
</evidence>
<proteinExistence type="predicted"/>